<gene>
    <name evidence="1" type="ORF">XELAEV_18031228mg</name>
</gene>
<accession>A0A974HFI2</accession>
<reference evidence="2" key="1">
    <citation type="journal article" date="2016" name="Nature">
        <title>Genome evolution in the allotetraploid frog Xenopus laevis.</title>
        <authorList>
            <person name="Session A.M."/>
            <person name="Uno Y."/>
            <person name="Kwon T."/>
            <person name="Chapman J.A."/>
            <person name="Toyoda A."/>
            <person name="Takahashi S."/>
            <person name="Fukui A."/>
            <person name="Hikosaka A."/>
            <person name="Suzuki A."/>
            <person name="Kondo M."/>
            <person name="van Heeringen S.J."/>
            <person name="Quigley I."/>
            <person name="Heinz S."/>
            <person name="Ogino H."/>
            <person name="Ochi H."/>
            <person name="Hellsten U."/>
            <person name="Lyons J.B."/>
            <person name="Simakov O."/>
            <person name="Putnam N."/>
            <person name="Stites J."/>
            <person name="Kuroki Y."/>
            <person name="Tanaka T."/>
            <person name="Michiue T."/>
            <person name="Watanabe M."/>
            <person name="Bogdanovic O."/>
            <person name="Lister R."/>
            <person name="Georgiou G."/>
            <person name="Paranjpe S.S."/>
            <person name="van Kruijsbergen I."/>
            <person name="Shu S."/>
            <person name="Carlson J."/>
            <person name="Kinoshita T."/>
            <person name="Ohta Y."/>
            <person name="Mawaribuchi S."/>
            <person name="Jenkins J."/>
            <person name="Grimwood J."/>
            <person name="Schmutz J."/>
            <person name="Mitros T."/>
            <person name="Mozaffari S.V."/>
            <person name="Suzuki Y."/>
            <person name="Haramoto Y."/>
            <person name="Yamamoto T.S."/>
            <person name="Takagi C."/>
            <person name="Heald R."/>
            <person name="Miller K."/>
            <person name="Haudenschild C."/>
            <person name="Kitzman J."/>
            <person name="Nakayama T."/>
            <person name="Izutsu Y."/>
            <person name="Robert J."/>
            <person name="Fortriede J."/>
            <person name="Burns K."/>
            <person name="Lotay V."/>
            <person name="Karimi K."/>
            <person name="Yasuoka Y."/>
            <person name="Dichmann D.S."/>
            <person name="Flajnik M.F."/>
            <person name="Houston D.W."/>
            <person name="Shendure J."/>
            <person name="DuPasquier L."/>
            <person name="Vize P.D."/>
            <person name="Zorn A.M."/>
            <person name="Ito M."/>
            <person name="Marcotte E.M."/>
            <person name="Wallingford J.B."/>
            <person name="Ito Y."/>
            <person name="Asashima M."/>
            <person name="Ueno N."/>
            <person name="Matsuda Y."/>
            <person name="Veenstra G.J."/>
            <person name="Fujiyama A."/>
            <person name="Harland R.M."/>
            <person name="Taira M."/>
            <person name="Rokhsar D.S."/>
        </authorList>
    </citation>
    <scope>NUCLEOTIDE SEQUENCE [LARGE SCALE GENOMIC DNA]</scope>
    <source>
        <strain evidence="2">J</strain>
    </source>
</reference>
<proteinExistence type="predicted"/>
<sequence>MLPSHYCCEYTLPIQSGRHSPLPPHSCAPCSEWSVGVGAESAAAEVNKPLVDLMGVFGGDEGGRFQFILPQRHGQLAKNGNSLNPLRITGCPSLSWCPKGLQRGISERQIAAVTVAEHMLCQGRS</sequence>
<protein>
    <submittedName>
        <fullName evidence="1">Uncharacterized protein</fullName>
    </submittedName>
</protein>
<dbReference type="Proteomes" id="UP000694892">
    <property type="component" value="Chromosome 6L"/>
</dbReference>
<name>A0A974HFI2_XENLA</name>
<organism evidence="1 2">
    <name type="scientific">Xenopus laevis</name>
    <name type="common">African clawed frog</name>
    <dbReference type="NCBI Taxonomy" id="8355"/>
    <lineage>
        <taxon>Eukaryota</taxon>
        <taxon>Metazoa</taxon>
        <taxon>Chordata</taxon>
        <taxon>Craniata</taxon>
        <taxon>Vertebrata</taxon>
        <taxon>Euteleostomi</taxon>
        <taxon>Amphibia</taxon>
        <taxon>Batrachia</taxon>
        <taxon>Anura</taxon>
        <taxon>Pipoidea</taxon>
        <taxon>Pipidae</taxon>
        <taxon>Xenopodinae</taxon>
        <taxon>Xenopus</taxon>
        <taxon>Xenopus</taxon>
    </lineage>
</organism>
<evidence type="ECO:0000313" key="2">
    <source>
        <dbReference type="Proteomes" id="UP000694892"/>
    </source>
</evidence>
<dbReference type="AlphaFoldDB" id="A0A974HFI2"/>
<dbReference type="EMBL" id="CM004476">
    <property type="protein sequence ID" value="OCT76040.1"/>
    <property type="molecule type" value="Genomic_DNA"/>
</dbReference>
<evidence type="ECO:0000313" key="1">
    <source>
        <dbReference type="EMBL" id="OCT76040.1"/>
    </source>
</evidence>